<dbReference type="GO" id="GO:0046872">
    <property type="term" value="F:metal ion binding"/>
    <property type="evidence" value="ECO:0007669"/>
    <property type="project" value="UniProtKB-KW"/>
</dbReference>
<evidence type="ECO:0000313" key="9">
    <source>
        <dbReference type="EMBL" id="RSN73119.1"/>
    </source>
</evidence>
<dbReference type="EMBL" id="RXII01000007">
    <property type="protein sequence ID" value="RZN63622.1"/>
    <property type="molecule type" value="Genomic_DNA"/>
</dbReference>
<evidence type="ECO:0000256" key="5">
    <source>
        <dbReference type="ARBA" id="ARBA00023157"/>
    </source>
</evidence>
<sequence length="211" mass="22937">MSSTAEEKTVMKVAEEEVINESRRNFLKSMAFLSAVFAFSGILGIVRALGPIQMKIPEWPRIKVANIKDLKEKEPIIFNYPLENTPNILVKLGKRVTNGVGPDEDIVAYSQICQHLGCMVRFMPAGSSSEFPDRNLFYCPCHAGFYDADDGAKILAGPPLYPLPPVKLEYDSSTGDIYAVGMGPPVIFGKGPPGSTEVWRDLVGGKLVGGG</sequence>
<dbReference type="PRINTS" id="PR00162">
    <property type="entry name" value="RIESKE"/>
</dbReference>
<comment type="caution">
    <text evidence="9">The sequence shown here is derived from an EMBL/GenBank/DDBJ whole genome shotgun (WGS) entry which is preliminary data.</text>
</comment>
<reference evidence="10 12" key="2">
    <citation type="journal article" date="2019" name="Nat. Microbiol.">
        <title>Wide diversity of methane and short-chain alkane metabolisms in uncultured archaea.</title>
        <authorList>
            <person name="Borrel G."/>
            <person name="Adam P.S."/>
            <person name="McKay L.J."/>
            <person name="Chen L.X."/>
            <person name="Sierra-Garcia I.N."/>
            <person name="Sieber C.M."/>
            <person name="Letourneur Q."/>
            <person name="Ghozlane A."/>
            <person name="Andersen G.L."/>
            <person name="Li W.J."/>
            <person name="Hallam S.J."/>
            <person name="Muyzer G."/>
            <person name="de Oliveira V.M."/>
            <person name="Inskeep W.P."/>
            <person name="Banfield J.F."/>
            <person name="Gribaldo S."/>
        </authorList>
    </citation>
    <scope>NUCLEOTIDE SEQUENCE [LARGE SCALE GENOMIC DNA]</scope>
    <source>
        <strain evidence="10">NM4</strain>
    </source>
</reference>
<keyword evidence="7" id="KW-0472">Membrane</keyword>
<dbReference type="InterPro" id="IPR017941">
    <property type="entry name" value="Rieske_2Fe-2S"/>
</dbReference>
<keyword evidence="2" id="KW-0479">Metal-binding</keyword>
<organism evidence="9 11">
    <name type="scientific">Candidatus Methanodesulfokora washburnensis</name>
    <dbReference type="NCBI Taxonomy" id="2478471"/>
    <lineage>
        <taxon>Archaea</taxon>
        <taxon>Thermoproteota</taxon>
        <taxon>Candidatus Korarchaeia</taxon>
        <taxon>Candidatus Korarchaeia incertae sedis</taxon>
        <taxon>Candidatus Methanodesulfokora</taxon>
    </lineage>
</organism>
<keyword evidence="7" id="KW-0812">Transmembrane</keyword>
<dbReference type="SUPFAM" id="SSF50022">
    <property type="entry name" value="ISP domain"/>
    <property type="match status" value="1"/>
</dbReference>
<evidence type="ECO:0000256" key="2">
    <source>
        <dbReference type="ARBA" id="ARBA00022723"/>
    </source>
</evidence>
<dbReference type="InterPro" id="IPR014349">
    <property type="entry name" value="Rieske_Fe-S_prot"/>
</dbReference>
<keyword evidence="1" id="KW-0001">2Fe-2S</keyword>
<feature type="transmembrane region" description="Helical" evidence="7">
    <location>
        <begin position="30"/>
        <end position="49"/>
    </location>
</feature>
<accession>A0A429GHG2</accession>
<evidence type="ECO:0000256" key="1">
    <source>
        <dbReference type="ARBA" id="ARBA00022714"/>
    </source>
</evidence>
<dbReference type="InterPro" id="IPR005805">
    <property type="entry name" value="Rieske_Fe-S_prot_C"/>
</dbReference>
<comment type="cofactor">
    <cofactor evidence="6">
        <name>[2Fe-2S] cluster</name>
        <dbReference type="ChEBI" id="CHEBI:190135"/>
    </cofactor>
</comment>
<dbReference type="InterPro" id="IPR036922">
    <property type="entry name" value="Rieske_2Fe-2S_sf"/>
</dbReference>
<evidence type="ECO:0000313" key="10">
    <source>
        <dbReference type="EMBL" id="RZN63622.1"/>
    </source>
</evidence>
<evidence type="ECO:0000259" key="8">
    <source>
        <dbReference type="PROSITE" id="PS51296"/>
    </source>
</evidence>
<dbReference type="AlphaFoldDB" id="A0A429GHG2"/>
<evidence type="ECO:0000256" key="7">
    <source>
        <dbReference type="SAM" id="Phobius"/>
    </source>
</evidence>
<dbReference type="EMBL" id="RCOS01000129">
    <property type="protein sequence ID" value="RSN73119.1"/>
    <property type="molecule type" value="Genomic_DNA"/>
</dbReference>
<feature type="domain" description="Rieske" evidence="8">
    <location>
        <begin position="73"/>
        <end position="177"/>
    </location>
</feature>
<dbReference type="Gene3D" id="2.102.10.10">
    <property type="entry name" value="Rieske [2Fe-2S] iron-sulphur domain"/>
    <property type="match status" value="1"/>
</dbReference>
<keyword evidence="4" id="KW-0411">Iron-sulfur</keyword>
<evidence type="ECO:0000313" key="11">
    <source>
        <dbReference type="Proteomes" id="UP000277582"/>
    </source>
</evidence>
<dbReference type="InterPro" id="IPR014067">
    <property type="entry name" value="AioB/IdrB_ssu"/>
</dbReference>
<dbReference type="PROSITE" id="PS51296">
    <property type="entry name" value="RIESKE"/>
    <property type="match status" value="1"/>
</dbReference>
<keyword evidence="5" id="KW-1015">Disulfide bond</keyword>
<dbReference type="Proteomes" id="UP000277582">
    <property type="component" value="Unassembled WGS sequence"/>
</dbReference>
<dbReference type="InterPro" id="IPR006311">
    <property type="entry name" value="TAT_signal"/>
</dbReference>
<keyword evidence="11" id="KW-1185">Reference proteome</keyword>
<protein>
    <submittedName>
        <fullName evidence="9">Arsenate reductase (Azurin) small subunit</fullName>
        <ecNumber evidence="9">1.20.9.1</ecNumber>
    </submittedName>
</protein>
<proteinExistence type="predicted"/>
<dbReference type="GO" id="GO:0016020">
    <property type="term" value="C:membrane"/>
    <property type="evidence" value="ECO:0007669"/>
    <property type="project" value="InterPro"/>
</dbReference>
<evidence type="ECO:0000256" key="3">
    <source>
        <dbReference type="ARBA" id="ARBA00023004"/>
    </source>
</evidence>
<dbReference type="RefSeq" id="WP_125672108.1">
    <property type="nucleotide sequence ID" value="NZ_RCOS01000129.1"/>
</dbReference>
<reference evidence="9 11" key="1">
    <citation type="submission" date="2018-10" db="EMBL/GenBank/DDBJ databases">
        <title>Co-occurring genomic capacity for anaerobic methane metabolism and dissimilatory sulfite reduction discovered in the Korarchaeota.</title>
        <authorList>
            <person name="Mckay L.J."/>
            <person name="Dlakic M."/>
            <person name="Fields M.W."/>
            <person name="Delmont T.O."/>
            <person name="Eren A.M."/>
            <person name="Jay Z.J."/>
            <person name="Klingelsmith K.B."/>
            <person name="Rusch D.B."/>
            <person name="Inskeep W.P."/>
        </authorList>
    </citation>
    <scope>NUCLEOTIDE SEQUENCE [LARGE SCALE GENOMIC DNA]</scope>
    <source>
        <strain evidence="9 11">MDKW</strain>
    </source>
</reference>
<dbReference type="Proteomes" id="UP000316217">
    <property type="component" value="Unassembled WGS sequence"/>
</dbReference>
<keyword evidence="3" id="KW-0408">Iron</keyword>
<dbReference type="EC" id="1.20.9.1" evidence="9"/>
<dbReference type="NCBIfam" id="TIGR02694">
    <property type="entry name" value="arsenite_ox_S"/>
    <property type="match status" value="1"/>
</dbReference>
<evidence type="ECO:0000313" key="12">
    <source>
        <dbReference type="Proteomes" id="UP000316217"/>
    </source>
</evidence>
<dbReference type="Pfam" id="PF00355">
    <property type="entry name" value="Rieske"/>
    <property type="match status" value="1"/>
</dbReference>
<dbReference type="GO" id="GO:0050611">
    <property type="term" value="F:arsenate reductase (azurin) activity"/>
    <property type="evidence" value="ECO:0007669"/>
    <property type="project" value="UniProtKB-EC"/>
</dbReference>
<evidence type="ECO:0000256" key="6">
    <source>
        <dbReference type="ARBA" id="ARBA00034078"/>
    </source>
</evidence>
<dbReference type="GO" id="GO:0051537">
    <property type="term" value="F:2 iron, 2 sulfur cluster binding"/>
    <property type="evidence" value="ECO:0007669"/>
    <property type="project" value="UniProtKB-KW"/>
</dbReference>
<dbReference type="OrthoDB" id="5623at2157"/>
<dbReference type="PROSITE" id="PS51318">
    <property type="entry name" value="TAT"/>
    <property type="match status" value="1"/>
</dbReference>
<evidence type="ECO:0000256" key="4">
    <source>
        <dbReference type="ARBA" id="ARBA00023014"/>
    </source>
</evidence>
<keyword evidence="7" id="KW-1133">Transmembrane helix</keyword>
<gene>
    <name evidence="9" type="ORF">D6D85_11540</name>
    <name evidence="10" type="ORF">EF810_00455</name>
</gene>
<name>A0A429GHG2_9CREN</name>
<keyword evidence="9" id="KW-0560">Oxidoreductase</keyword>
<dbReference type="PANTHER" id="PTHR10134">
    <property type="entry name" value="CYTOCHROME B-C1 COMPLEX SUBUNIT RIESKE, MITOCHONDRIAL"/>
    <property type="match status" value="1"/>
</dbReference>